<keyword evidence="2" id="KW-0732">Signal</keyword>
<dbReference type="AlphaFoldDB" id="A0ABD0JJ70"/>
<sequence length="134" mass="14593">MLHNWFAINLSPLSASLSFSCVKSRPAYRQLSCLLIRCRFSPMQPPNTIKSTAVGGKGGGVVGGGGGEEVGGVDRRRSGRAVTALINPRAFSQRDKANRTQHTHTLSASSDPRAQSAQPRANRRWLLRYRKCTA</sequence>
<dbReference type="Proteomes" id="UP001519460">
    <property type="component" value="Unassembled WGS sequence"/>
</dbReference>
<proteinExistence type="predicted"/>
<reference evidence="3 4" key="1">
    <citation type="journal article" date="2023" name="Sci. Data">
        <title>Genome assembly of the Korean intertidal mud-creeper Batillaria attramentaria.</title>
        <authorList>
            <person name="Patra A.K."/>
            <person name="Ho P.T."/>
            <person name="Jun S."/>
            <person name="Lee S.J."/>
            <person name="Kim Y."/>
            <person name="Won Y.J."/>
        </authorList>
    </citation>
    <scope>NUCLEOTIDE SEQUENCE [LARGE SCALE GENOMIC DNA]</scope>
    <source>
        <strain evidence="3">Wonlab-2016</strain>
    </source>
</reference>
<comment type="caution">
    <text evidence="3">The sequence shown here is derived from an EMBL/GenBank/DDBJ whole genome shotgun (WGS) entry which is preliminary data.</text>
</comment>
<feature type="compositionally biased region" description="Gly residues" evidence="1">
    <location>
        <begin position="55"/>
        <end position="70"/>
    </location>
</feature>
<dbReference type="EMBL" id="JACVVK020000425">
    <property type="protein sequence ID" value="KAK7474798.1"/>
    <property type="molecule type" value="Genomic_DNA"/>
</dbReference>
<feature type="region of interest" description="Disordered" evidence="1">
    <location>
        <begin position="49"/>
        <end position="122"/>
    </location>
</feature>
<feature type="signal peptide" evidence="2">
    <location>
        <begin position="1"/>
        <end position="18"/>
    </location>
</feature>
<protein>
    <submittedName>
        <fullName evidence="3">Uncharacterized protein</fullName>
    </submittedName>
</protein>
<name>A0ABD0JJ70_9CAEN</name>
<gene>
    <name evidence="3" type="ORF">BaRGS_00033979</name>
</gene>
<keyword evidence="4" id="KW-1185">Reference proteome</keyword>
<evidence type="ECO:0000256" key="2">
    <source>
        <dbReference type="SAM" id="SignalP"/>
    </source>
</evidence>
<evidence type="ECO:0000256" key="1">
    <source>
        <dbReference type="SAM" id="MobiDB-lite"/>
    </source>
</evidence>
<feature type="chain" id="PRO_5044824915" evidence="2">
    <location>
        <begin position="19"/>
        <end position="134"/>
    </location>
</feature>
<evidence type="ECO:0000313" key="4">
    <source>
        <dbReference type="Proteomes" id="UP001519460"/>
    </source>
</evidence>
<accession>A0ABD0JJ70</accession>
<feature type="compositionally biased region" description="Polar residues" evidence="1">
    <location>
        <begin position="103"/>
        <end position="119"/>
    </location>
</feature>
<evidence type="ECO:0000313" key="3">
    <source>
        <dbReference type="EMBL" id="KAK7474798.1"/>
    </source>
</evidence>
<organism evidence="3 4">
    <name type="scientific">Batillaria attramentaria</name>
    <dbReference type="NCBI Taxonomy" id="370345"/>
    <lineage>
        <taxon>Eukaryota</taxon>
        <taxon>Metazoa</taxon>
        <taxon>Spiralia</taxon>
        <taxon>Lophotrochozoa</taxon>
        <taxon>Mollusca</taxon>
        <taxon>Gastropoda</taxon>
        <taxon>Caenogastropoda</taxon>
        <taxon>Sorbeoconcha</taxon>
        <taxon>Cerithioidea</taxon>
        <taxon>Batillariidae</taxon>
        <taxon>Batillaria</taxon>
    </lineage>
</organism>